<dbReference type="Ensembl" id="ENSCSAVT00000014057.1">
    <property type="protein sequence ID" value="ENSCSAVP00000013897.1"/>
    <property type="gene ID" value="ENSCSAVG00000008143.1"/>
</dbReference>
<comment type="similarity">
    <text evidence="2 9">Belongs to the mitochondrial pyruvate carrier (MPC) (TC 2.A.105) family.</text>
</comment>
<dbReference type="STRING" id="51511.ENSCSAVP00000013897"/>
<keyword evidence="6" id="KW-1133">Transmembrane helix</keyword>
<dbReference type="Pfam" id="PF03650">
    <property type="entry name" value="MPC"/>
    <property type="match status" value="1"/>
</dbReference>
<evidence type="ECO:0000256" key="6">
    <source>
        <dbReference type="ARBA" id="ARBA00022989"/>
    </source>
</evidence>
<evidence type="ECO:0000313" key="11">
    <source>
        <dbReference type="Proteomes" id="UP000007875"/>
    </source>
</evidence>
<dbReference type="OMA" id="PQQFAIC"/>
<dbReference type="HOGENOM" id="CLU_099502_4_1_1"/>
<keyword evidence="7 9" id="KW-0496">Mitochondrion</keyword>
<evidence type="ECO:0000256" key="5">
    <source>
        <dbReference type="ARBA" id="ARBA00022792"/>
    </source>
</evidence>
<dbReference type="GO" id="GO:0006850">
    <property type="term" value="P:pyruvate import into mitochondria"/>
    <property type="evidence" value="ECO:0007669"/>
    <property type="project" value="InterPro"/>
</dbReference>
<keyword evidence="4" id="KW-0812">Transmembrane</keyword>
<evidence type="ECO:0000256" key="2">
    <source>
        <dbReference type="ARBA" id="ARBA00006416"/>
    </source>
</evidence>
<protein>
    <recommendedName>
        <fullName evidence="9">Mitochondrial pyruvate carrier</fullName>
    </recommendedName>
</protein>
<evidence type="ECO:0000256" key="8">
    <source>
        <dbReference type="ARBA" id="ARBA00023136"/>
    </source>
</evidence>
<proteinExistence type="inferred from homology"/>
<comment type="function">
    <text evidence="9">Mediates the uptake of pyruvate into mitochondria.</text>
</comment>
<reference evidence="10" key="3">
    <citation type="submission" date="2025-09" db="UniProtKB">
        <authorList>
            <consortium name="Ensembl"/>
        </authorList>
    </citation>
    <scope>IDENTIFICATION</scope>
</reference>
<evidence type="ECO:0000256" key="3">
    <source>
        <dbReference type="ARBA" id="ARBA00022448"/>
    </source>
</evidence>
<keyword evidence="8" id="KW-0472">Membrane</keyword>
<keyword evidence="3 9" id="KW-0813">Transport</keyword>
<dbReference type="InParanoid" id="H2Z8I5"/>
<dbReference type="AlphaFoldDB" id="H2Z8I5"/>
<accession>H2Z8I5</accession>
<dbReference type="InterPro" id="IPR005336">
    <property type="entry name" value="MPC"/>
</dbReference>
<keyword evidence="5 9" id="KW-0999">Mitochondrion inner membrane</keyword>
<dbReference type="GeneTree" id="ENSGT00510000047120"/>
<keyword evidence="11" id="KW-1185">Reference proteome</keyword>
<dbReference type="eggNOG" id="KOG1589">
    <property type="taxonomic scope" value="Eukaryota"/>
</dbReference>
<dbReference type="GO" id="GO:0005743">
    <property type="term" value="C:mitochondrial inner membrane"/>
    <property type="evidence" value="ECO:0007669"/>
    <property type="project" value="UniProtKB-SubCell"/>
</dbReference>
<reference evidence="10" key="2">
    <citation type="submission" date="2025-08" db="UniProtKB">
        <authorList>
            <consortium name="Ensembl"/>
        </authorList>
    </citation>
    <scope>IDENTIFICATION</scope>
</reference>
<name>H2Z8I5_CIOSA</name>
<dbReference type="PANTHER" id="PTHR14154">
    <property type="entry name" value="UPF0041 BRAIN PROTEIN 44-RELATED"/>
    <property type="match status" value="1"/>
</dbReference>
<sequence>MSGAWRQALVKLDTKVQSRMSDKLKEKWNHPAGMKTIHFWAPAFKWSLVIAGLSDYFRPPEKLSINQSASLMATGLIWSRYSMVIIPKNWLLFSVNICLGLTGGFQVARILRYQQTQKSIEVEK</sequence>
<evidence type="ECO:0000256" key="1">
    <source>
        <dbReference type="ARBA" id="ARBA00004448"/>
    </source>
</evidence>
<dbReference type="FunCoup" id="H2Z8I5">
    <property type="interactions" value="41"/>
</dbReference>
<evidence type="ECO:0000256" key="4">
    <source>
        <dbReference type="ARBA" id="ARBA00022692"/>
    </source>
</evidence>
<dbReference type="Proteomes" id="UP000007875">
    <property type="component" value="Unassembled WGS sequence"/>
</dbReference>
<organism evidence="10 11">
    <name type="scientific">Ciona savignyi</name>
    <name type="common">Pacific transparent sea squirt</name>
    <dbReference type="NCBI Taxonomy" id="51511"/>
    <lineage>
        <taxon>Eukaryota</taxon>
        <taxon>Metazoa</taxon>
        <taxon>Chordata</taxon>
        <taxon>Tunicata</taxon>
        <taxon>Ascidiacea</taxon>
        <taxon>Phlebobranchia</taxon>
        <taxon>Cionidae</taxon>
        <taxon>Ciona</taxon>
    </lineage>
</organism>
<evidence type="ECO:0000256" key="7">
    <source>
        <dbReference type="ARBA" id="ARBA00023128"/>
    </source>
</evidence>
<evidence type="ECO:0000256" key="9">
    <source>
        <dbReference type="RuleBase" id="RU363100"/>
    </source>
</evidence>
<comment type="subcellular location">
    <subcellularLocation>
        <location evidence="1 9">Mitochondrion inner membrane</location>
        <topology evidence="1 9">Multi-pass membrane protein</topology>
    </subcellularLocation>
</comment>
<reference evidence="11" key="1">
    <citation type="submission" date="2003-08" db="EMBL/GenBank/DDBJ databases">
        <authorList>
            <person name="Birren B."/>
            <person name="Nusbaum C."/>
            <person name="Abebe A."/>
            <person name="Abouelleil A."/>
            <person name="Adekoya E."/>
            <person name="Ait-zahra M."/>
            <person name="Allen N."/>
            <person name="Allen T."/>
            <person name="An P."/>
            <person name="Anderson M."/>
            <person name="Anderson S."/>
            <person name="Arachchi H."/>
            <person name="Armbruster J."/>
            <person name="Bachantsang P."/>
            <person name="Baldwin J."/>
            <person name="Barry A."/>
            <person name="Bayul T."/>
            <person name="Blitshsteyn B."/>
            <person name="Bloom T."/>
            <person name="Blye J."/>
            <person name="Boguslavskiy L."/>
            <person name="Borowsky M."/>
            <person name="Boukhgalter B."/>
            <person name="Brunache A."/>
            <person name="Butler J."/>
            <person name="Calixte N."/>
            <person name="Calvo S."/>
            <person name="Camarata J."/>
            <person name="Campo K."/>
            <person name="Chang J."/>
            <person name="Cheshatsang Y."/>
            <person name="Citroen M."/>
            <person name="Collymore A."/>
            <person name="Considine T."/>
            <person name="Cook A."/>
            <person name="Cooke P."/>
            <person name="Corum B."/>
            <person name="Cuomo C."/>
            <person name="David R."/>
            <person name="Dawoe T."/>
            <person name="Degray S."/>
            <person name="Dodge S."/>
            <person name="Dooley K."/>
            <person name="Dorje P."/>
            <person name="Dorjee K."/>
            <person name="Dorris L."/>
            <person name="Duffey N."/>
            <person name="Dupes A."/>
            <person name="Elkins T."/>
            <person name="Engels R."/>
            <person name="Erickson J."/>
            <person name="Farina A."/>
            <person name="Faro S."/>
            <person name="Ferreira P."/>
            <person name="Fischer H."/>
            <person name="Fitzgerald M."/>
            <person name="Foley K."/>
            <person name="Gage D."/>
            <person name="Galagan J."/>
            <person name="Gearin G."/>
            <person name="Gnerre S."/>
            <person name="Gnirke A."/>
            <person name="Goyette A."/>
            <person name="Graham J."/>
            <person name="Grandbois E."/>
            <person name="Gyaltsen K."/>
            <person name="Hafez N."/>
            <person name="Hagopian D."/>
            <person name="Hagos B."/>
            <person name="Hall J."/>
            <person name="Hatcher B."/>
            <person name="Heller A."/>
            <person name="Higgins H."/>
            <person name="Honan T."/>
            <person name="Horn A."/>
            <person name="Houde N."/>
            <person name="Hughes L."/>
            <person name="Hulme W."/>
            <person name="Husby E."/>
            <person name="Iliev I."/>
            <person name="Jaffe D."/>
            <person name="Jones C."/>
            <person name="Kamal M."/>
            <person name="Kamat A."/>
            <person name="Kamvysselis M."/>
            <person name="Karlsson E."/>
            <person name="Kells C."/>
            <person name="Kieu A."/>
            <person name="Kisner P."/>
            <person name="Kodira C."/>
            <person name="Kulbokas E."/>
            <person name="Labutti K."/>
            <person name="Lama D."/>
            <person name="Landers T."/>
            <person name="Leger J."/>
            <person name="Levine S."/>
            <person name="Lewis D."/>
            <person name="Lewis T."/>
            <person name="Lindblad-toh K."/>
            <person name="Liu X."/>
            <person name="Lokyitsang T."/>
            <person name="Lokyitsang Y."/>
            <person name="Lucien O."/>
            <person name="Lui A."/>
            <person name="Ma L.J."/>
            <person name="Mabbitt R."/>
            <person name="Macdonald J."/>
            <person name="Maclean C."/>
            <person name="Major J."/>
            <person name="Manning J."/>
            <person name="Marabella R."/>
            <person name="Maru K."/>
            <person name="Matthews C."/>
            <person name="Mauceli E."/>
            <person name="Mccarthy M."/>
            <person name="Mcdonough S."/>
            <person name="Mcghee T."/>
            <person name="Meldrim J."/>
            <person name="Meneus L."/>
            <person name="Mesirov J."/>
            <person name="Mihalev A."/>
            <person name="Mihova T."/>
            <person name="Mikkelsen T."/>
            <person name="Mlenga V."/>
            <person name="Moru K."/>
            <person name="Mozes J."/>
            <person name="Mulrain L."/>
            <person name="Munson G."/>
            <person name="Naylor J."/>
            <person name="Newes C."/>
            <person name="Nguyen C."/>
            <person name="Nguyen N."/>
            <person name="Nguyen T."/>
            <person name="Nicol R."/>
            <person name="Nielsen C."/>
            <person name="Nizzari M."/>
            <person name="Norbu C."/>
            <person name="Norbu N."/>
            <person name="O'donnell P."/>
            <person name="Okoawo O."/>
            <person name="O'leary S."/>
            <person name="Omotosho B."/>
            <person name="O'neill K."/>
            <person name="Osman S."/>
            <person name="Parker S."/>
            <person name="Perrin D."/>
            <person name="Phunkhang P."/>
            <person name="Piqani B."/>
            <person name="Purcell S."/>
            <person name="Rachupka T."/>
            <person name="Ramasamy U."/>
            <person name="Rameau R."/>
            <person name="Ray V."/>
            <person name="Raymond C."/>
            <person name="Retta R."/>
            <person name="Richardson S."/>
            <person name="Rise C."/>
            <person name="Rodriguez J."/>
            <person name="Rogers J."/>
            <person name="Rogov P."/>
            <person name="Rutman M."/>
            <person name="Schupbach R."/>
            <person name="Seaman C."/>
            <person name="Settipalli S."/>
            <person name="Sharpe T."/>
            <person name="Sheridan J."/>
            <person name="Sherpa N."/>
            <person name="Shi J."/>
            <person name="Smirnov S."/>
            <person name="Smith C."/>
            <person name="Sougnez C."/>
            <person name="Spencer B."/>
            <person name="Stalker J."/>
            <person name="Stange-thomann N."/>
            <person name="Stavropoulos S."/>
            <person name="Stetson K."/>
            <person name="Stone C."/>
            <person name="Stone S."/>
            <person name="Stubbs M."/>
            <person name="Talamas J."/>
            <person name="Tchuinga P."/>
            <person name="Tenzing P."/>
            <person name="Tesfaye S."/>
            <person name="Theodore J."/>
            <person name="Thoulutsang Y."/>
            <person name="Topham K."/>
            <person name="Towey S."/>
            <person name="Tsamla T."/>
            <person name="Tsomo N."/>
            <person name="Vallee D."/>
            <person name="Vassiliev H."/>
            <person name="Venkataraman V."/>
            <person name="Vinson J."/>
            <person name="Vo A."/>
            <person name="Wade C."/>
            <person name="Wang S."/>
            <person name="Wangchuk T."/>
            <person name="Wangdi T."/>
            <person name="Whittaker C."/>
            <person name="Wilkinson J."/>
            <person name="Wu Y."/>
            <person name="Wyman D."/>
            <person name="Yadav S."/>
            <person name="Yang S."/>
            <person name="Yang X."/>
            <person name="Yeager S."/>
            <person name="Yee E."/>
            <person name="Young G."/>
            <person name="Zainoun J."/>
            <person name="Zembeck L."/>
            <person name="Zimmer A."/>
            <person name="Zody M."/>
            <person name="Lander E."/>
        </authorList>
    </citation>
    <scope>NUCLEOTIDE SEQUENCE [LARGE SCALE GENOMIC DNA]</scope>
</reference>
<evidence type="ECO:0000313" key="10">
    <source>
        <dbReference type="Ensembl" id="ENSCSAVP00000013897.1"/>
    </source>
</evidence>